<evidence type="ECO:0000259" key="11">
    <source>
        <dbReference type="PROSITE" id="PS50929"/>
    </source>
</evidence>
<dbReference type="Pfam" id="PF00664">
    <property type="entry name" value="ABC_membrane"/>
    <property type="match status" value="1"/>
</dbReference>
<feature type="domain" description="ABC transmembrane type-1" evidence="11">
    <location>
        <begin position="20"/>
        <end position="303"/>
    </location>
</feature>
<protein>
    <submittedName>
        <fullName evidence="12">Metal ABC transporter permease</fullName>
    </submittedName>
</protein>
<evidence type="ECO:0000256" key="3">
    <source>
        <dbReference type="ARBA" id="ARBA00022475"/>
    </source>
</evidence>
<comment type="subcellular location">
    <subcellularLocation>
        <location evidence="1">Cell membrane</location>
        <topology evidence="1">Multi-pass membrane protein</topology>
    </subcellularLocation>
</comment>
<feature type="transmembrane region" description="Helical" evidence="9">
    <location>
        <begin position="130"/>
        <end position="154"/>
    </location>
</feature>
<evidence type="ECO:0000256" key="6">
    <source>
        <dbReference type="ARBA" id="ARBA00022840"/>
    </source>
</evidence>
<keyword evidence="4 9" id="KW-0812">Transmembrane</keyword>
<accession>A0A2M7Q9U4</accession>
<keyword evidence="3" id="KW-1003">Cell membrane</keyword>
<evidence type="ECO:0000256" key="9">
    <source>
        <dbReference type="SAM" id="Phobius"/>
    </source>
</evidence>
<keyword evidence="6" id="KW-0067">ATP-binding</keyword>
<feature type="transmembrane region" description="Helical" evidence="9">
    <location>
        <begin position="54"/>
        <end position="73"/>
    </location>
</feature>
<dbReference type="PANTHER" id="PTHR43394:SF1">
    <property type="entry name" value="ATP-BINDING CASSETTE SUB-FAMILY B MEMBER 10, MITOCHONDRIAL"/>
    <property type="match status" value="1"/>
</dbReference>
<dbReference type="PANTHER" id="PTHR43394">
    <property type="entry name" value="ATP-DEPENDENT PERMEASE MDL1, MITOCHONDRIAL"/>
    <property type="match status" value="1"/>
</dbReference>
<evidence type="ECO:0000256" key="2">
    <source>
        <dbReference type="ARBA" id="ARBA00022448"/>
    </source>
</evidence>
<dbReference type="GO" id="GO:0005886">
    <property type="term" value="C:plasma membrane"/>
    <property type="evidence" value="ECO:0007669"/>
    <property type="project" value="UniProtKB-SubCell"/>
</dbReference>
<keyword evidence="5" id="KW-0547">Nucleotide-binding</keyword>
<evidence type="ECO:0000256" key="7">
    <source>
        <dbReference type="ARBA" id="ARBA00022989"/>
    </source>
</evidence>
<gene>
    <name evidence="12" type="ORF">COY93_04545</name>
</gene>
<feature type="transmembrane region" description="Helical" evidence="9">
    <location>
        <begin position="249"/>
        <end position="268"/>
    </location>
</feature>
<dbReference type="InterPro" id="IPR036640">
    <property type="entry name" value="ABC1_TM_sf"/>
</dbReference>
<keyword evidence="8 9" id="KW-0472">Membrane</keyword>
<evidence type="ECO:0000259" key="10">
    <source>
        <dbReference type="PROSITE" id="PS50893"/>
    </source>
</evidence>
<dbReference type="Proteomes" id="UP000230973">
    <property type="component" value="Unassembled WGS sequence"/>
</dbReference>
<feature type="transmembrane region" description="Helical" evidence="9">
    <location>
        <begin position="274"/>
        <end position="293"/>
    </location>
</feature>
<evidence type="ECO:0000256" key="8">
    <source>
        <dbReference type="ARBA" id="ARBA00023136"/>
    </source>
</evidence>
<dbReference type="EMBL" id="PFLC01000059">
    <property type="protein sequence ID" value="PIY61904.1"/>
    <property type="molecule type" value="Genomic_DNA"/>
</dbReference>
<dbReference type="Pfam" id="PF00005">
    <property type="entry name" value="ABC_tran"/>
    <property type="match status" value="1"/>
</dbReference>
<evidence type="ECO:0000313" key="12">
    <source>
        <dbReference type="EMBL" id="PIY61904.1"/>
    </source>
</evidence>
<dbReference type="GO" id="GO:0005524">
    <property type="term" value="F:ATP binding"/>
    <property type="evidence" value="ECO:0007669"/>
    <property type="project" value="UniProtKB-KW"/>
</dbReference>
<dbReference type="InterPro" id="IPR027417">
    <property type="entry name" value="P-loop_NTPase"/>
</dbReference>
<dbReference type="InterPro" id="IPR003439">
    <property type="entry name" value="ABC_transporter-like_ATP-bd"/>
</dbReference>
<feature type="transmembrane region" description="Helical" evidence="9">
    <location>
        <begin position="160"/>
        <end position="180"/>
    </location>
</feature>
<dbReference type="InterPro" id="IPR011527">
    <property type="entry name" value="ABC1_TM_dom"/>
</dbReference>
<dbReference type="FunFam" id="3.40.50.300:FF:000299">
    <property type="entry name" value="ABC transporter ATP-binding protein/permease"/>
    <property type="match status" value="1"/>
</dbReference>
<dbReference type="GO" id="GO:0015421">
    <property type="term" value="F:ABC-type oligopeptide transporter activity"/>
    <property type="evidence" value="ECO:0007669"/>
    <property type="project" value="TreeGrafter"/>
</dbReference>
<evidence type="ECO:0000313" key="13">
    <source>
        <dbReference type="Proteomes" id="UP000230973"/>
    </source>
</evidence>
<dbReference type="PROSITE" id="PS00211">
    <property type="entry name" value="ABC_TRANSPORTER_1"/>
    <property type="match status" value="1"/>
</dbReference>
<dbReference type="AlphaFoldDB" id="A0A2M7Q9U4"/>
<organism evidence="12 13">
    <name type="scientific">Candidatus Uhrbacteria bacterium CG_4_10_14_0_8_um_filter_58_22</name>
    <dbReference type="NCBI Taxonomy" id="1975029"/>
    <lineage>
        <taxon>Bacteria</taxon>
        <taxon>Candidatus Uhriibacteriota</taxon>
    </lineage>
</organism>
<dbReference type="Gene3D" id="3.40.50.300">
    <property type="entry name" value="P-loop containing nucleotide triphosphate hydrolases"/>
    <property type="match status" value="1"/>
</dbReference>
<dbReference type="SUPFAM" id="SSF90123">
    <property type="entry name" value="ABC transporter transmembrane region"/>
    <property type="match status" value="1"/>
</dbReference>
<evidence type="ECO:0000256" key="5">
    <source>
        <dbReference type="ARBA" id="ARBA00022741"/>
    </source>
</evidence>
<dbReference type="InterPro" id="IPR003593">
    <property type="entry name" value="AAA+_ATPase"/>
</dbReference>
<proteinExistence type="predicted"/>
<dbReference type="InterPro" id="IPR017871">
    <property type="entry name" value="ABC_transporter-like_CS"/>
</dbReference>
<sequence>MRSYLKFILQELKPHRRLIFVCMLLATLGAVVDLAGPVTMGRGFDLANEHATPLLYGGAILLWFALHTVGDLIRTWVANSGGLGVGNLVSTSFVAKAAARIIDKPLEFHYGQKIQELMERVGNFRWSLDAFLNAGLFDLVPSLLALFGILIYLFVMNWTIGLTILTGLVVYIVFSGRMTVYSLETRRAWNKADGSFINVIHDAIRNILLVKSTTNESAIARRVTKKRREVMSAVEQDIRISKTMLNGQNLIAALSMAGTLTLCVHGLANDRLTIGQTSTLIAFTFTIFGYLRAVQWQFRTYLRSIADWQAIMPELEKPGEDLKTGRKIDLMGEVEFRDVHFRYTDDRPVLEGIDFRVPAGTRVAVVGESGEGKTTLVDLLGRYLMPQAGQVLVDGQDVQGLNLLSLRSQMAYVPQDLTLFHESLQDNIRFGRPKASDKEVLTAAKRAGLTDLIKKLPDGLDTQVGERGLKLSGGERQRVAIARAFLREPQILILDEPTAHLDSKTEAAIHLSLGKLMAGRTVFVIAHRLKTVADADLILVLHQGRVVETGTHAQLAARPDSVYVSLLRAQGLA</sequence>
<dbReference type="InterPro" id="IPR039421">
    <property type="entry name" value="Type_1_exporter"/>
</dbReference>
<dbReference type="SUPFAM" id="SSF52540">
    <property type="entry name" value="P-loop containing nucleoside triphosphate hydrolases"/>
    <property type="match status" value="1"/>
</dbReference>
<reference evidence="13" key="1">
    <citation type="submission" date="2017-09" db="EMBL/GenBank/DDBJ databases">
        <title>Depth-based differentiation of microbial function through sediment-hosted aquifers and enrichment of novel symbionts in the deep terrestrial subsurface.</title>
        <authorList>
            <person name="Probst A.J."/>
            <person name="Ladd B."/>
            <person name="Jarett J.K."/>
            <person name="Geller-Mcgrath D.E."/>
            <person name="Sieber C.M.K."/>
            <person name="Emerson J.B."/>
            <person name="Anantharaman K."/>
            <person name="Thomas B.C."/>
            <person name="Malmstrom R."/>
            <person name="Stieglmeier M."/>
            <person name="Klingl A."/>
            <person name="Woyke T."/>
            <person name="Ryan C.M."/>
            <person name="Banfield J.F."/>
        </authorList>
    </citation>
    <scope>NUCLEOTIDE SEQUENCE [LARGE SCALE GENOMIC DNA]</scope>
</reference>
<comment type="caution">
    <text evidence="12">The sequence shown here is derived from an EMBL/GenBank/DDBJ whole genome shotgun (WGS) entry which is preliminary data.</text>
</comment>
<evidence type="ECO:0000256" key="1">
    <source>
        <dbReference type="ARBA" id="ARBA00004651"/>
    </source>
</evidence>
<keyword evidence="2" id="KW-0813">Transport</keyword>
<dbReference type="GO" id="GO:0016887">
    <property type="term" value="F:ATP hydrolysis activity"/>
    <property type="evidence" value="ECO:0007669"/>
    <property type="project" value="InterPro"/>
</dbReference>
<evidence type="ECO:0000256" key="4">
    <source>
        <dbReference type="ARBA" id="ARBA00022692"/>
    </source>
</evidence>
<name>A0A2M7Q9U4_9BACT</name>
<dbReference type="Gene3D" id="1.20.1560.10">
    <property type="entry name" value="ABC transporter type 1, transmembrane domain"/>
    <property type="match status" value="1"/>
</dbReference>
<dbReference type="PROSITE" id="PS50929">
    <property type="entry name" value="ABC_TM1F"/>
    <property type="match status" value="1"/>
</dbReference>
<dbReference type="SMART" id="SM00382">
    <property type="entry name" value="AAA"/>
    <property type="match status" value="1"/>
</dbReference>
<dbReference type="PROSITE" id="PS50893">
    <property type="entry name" value="ABC_TRANSPORTER_2"/>
    <property type="match status" value="1"/>
</dbReference>
<keyword evidence="7 9" id="KW-1133">Transmembrane helix</keyword>
<feature type="domain" description="ABC transporter" evidence="10">
    <location>
        <begin position="334"/>
        <end position="568"/>
    </location>
</feature>